<protein>
    <recommendedName>
        <fullName evidence="8">YdjC-like protein</fullName>
    </recommendedName>
</protein>
<dbReference type="SUPFAM" id="SSF88713">
    <property type="entry name" value="Glycoside hydrolase/deacetylase"/>
    <property type="match status" value="1"/>
</dbReference>
<dbReference type="STRING" id="947013.SAMN04488109_3345"/>
<evidence type="ECO:0000256" key="4">
    <source>
        <dbReference type="ARBA" id="ARBA00022842"/>
    </source>
</evidence>
<evidence type="ECO:0000256" key="3">
    <source>
        <dbReference type="ARBA" id="ARBA00022801"/>
    </source>
</evidence>
<keyword evidence="2" id="KW-0479">Metal-binding</keyword>
<keyword evidence="4" id="KW-0460">Magnesium</keyword>
<dbReference type="PANTHER" id="PTHR31609">
    <property type="entry name" value="YDJC DEACETYLASE FAMILY MEMBER"/>
    <property type="match status" value="1"/>
</dbReference>
<dbReference type="GO" id="GO:0016787">
    <property type="term" value="F:hydrolase activity"/>
    <property type="evidence" value="ECO:0007669"/>
    <property type="project" value="UniProtKB-KW"/>
</dbReference>
<dbReference type="PANTHER" id="PTHR31609:SF1">
    <property type="entry name" value="CARBOHYDRATE DEACETYLASE"/>
    <property type="match status" value="1"/>
</dbReference>
<proteinExistence type="predicted"/>
<evidence type="ECO:0000256" key="2">
    <source>
        <dbReference type="ARBA" id="ARBA00022723"/>
    </source>
</evidence>
<evidence type="ECO:0008006" key="8">
    <source>
        <dbReference type="Google" id="ProtNLM"/>
    </source>
</evidence>
<gene>
    <name evidence="6" type="ORF">SAMN04488109_3345</name>
</gene>
<dbReference type="Proteomes" id="UP000184212">
    <property type="component" value="Unassembled WGS sequence"/>
</dbReference>
<dbReference type="CDD" id="cd10802">
    <property type="entry name" value="YdjC_TTHB029_like"/>
    <property type="match status" value="1"/>
</dbReference>
<evidence type="ECO:0000256" key="5">
    <source>
        <dbReference type="ARBA" id="ARBA00023277"/>
    </source>
</evidence>
<dbReference type="GO" id="GO:0046872">
    <property type="term" value="F:metal ion binding"/>
    <property type="evidence" value="ECO:0007669"/>
    <property type="project" value="UniProtKB-KW"/>
</dbReference>
<evidence type="ECO:0000256" key="1">
    <source>
        <dbReference type="ARBA" id="ARBA00001946"/>
    </source>
</evidence>
<dbReference type="RefSeq" id="WP_245804116.1">
    <property type="nucleotide sequence ID" value="NZ_FQWQ01000002.1"/>
</dbReference>
<dbReference type="Gene3D" id="3.20.20.370">
    <property type="entry name" value="Glycoside hydrolase/deacetylase"/>
    <property type="match status" value="1"/>
</dbReference>
<dbReference type="AlphaFoldDB" id="A0A1M5RE39"/>
<keyword evidence="3" id="KW-0378">Hydrolase</keyword>
<reference evidence="6 7" key="1">
    <citation type="submission" date="2016-11" db="EMBL/GenBank/DDBJ databases">
        <authorList>
            <person name="Jaros S."/>
            <person name="Januszkiewicz K."/>
            <person name="Wedrychowicz H."/>
        </authorList>
    </citation>
    <scope>NUCLEOTIDE SEQUENCE [LARGE SCALE GENOMIC DNA]</scope>
    <source>
        <strain evidence="6 7">DSM 24574</strain>
    </source>
</reference>
<dbReference type="GO" id="GO:0019213">
    <property type="term" value="F:deacetylase activity"/>
    <property type="evidence" value="ECO:0007669"/>
    <property type="project" value="TreeGrafter"/>
</dbReference>
<sequence>MKQMKKLMRDFLVQRTFPIMLIAVTLVVTTVQGQSVQTYAERLGWKKNDRVIIFHVDDVGMSYESNQGAIRALEKKLATSMSVMMPCPWVPGIVNHIRQHPGLDAGLHLTHTSEWPVYRWGPLSGMNTTPGLVDTEGALWNNVADVMAHASADEIEMEIRSQLSRARRMGFEPTHLDTHMGTLWSTPGYLERYIKVGIAEHIPILLPGGHNTLLLKQIQSGPLQGLKKLTTVNAQSSDHRIFLKAIQNTGERLWQGGLAVADDLYISSYDWEFPSGAEPSDDNLCKFKRDKYKELLQSTKPGITVILIHCSDAKEAFKNISDSGNTRRADLLAMMDPELKSFCEKEGFIFTTWKEMQQRRDKISK</sequence>
<name>A0A1M5RE39_9BACT</name>
<dbReference type="EMBL" id="FQWQ01000002">
    <property type="protein sequence ID" value="SHH24585.1"/>
    <property type="molecule type" value="Genomic_DNA"/>
</dbReference>
<dbReference type="InterPro" id="IPR011330">
    <property type="entry name" value="Glyco_hydro/deAcase_b/a-brl"/>
</dbReference>
<keyword evidence="5" id="KW-0119">Carbohydrate metabolism</keyword>
<keyword evidence="7" id="KW-1185">Reference proteome</keyword>
<dbReference type="InterPro" id="IPR006879">
    <property type="entry name" value="YdjC-like"/>
</dbReference>
<evidence type="ECO:0000313" key="7">
    <source>
        <dbReference type="Proteomes" id="UP000184212"/>
    </source>
</evidence>
<comment type="cofactor">
    <cofactor evidence="1">
        <name>Mg(2+)</name>
        <dbReference type="ChEBI" id="CHEBI:18420"/>
    </cofactor>
</comment>
<organism evidence="6 7">
    <name type="scientific">Chryseolinea serpens</name>
    <dbReference type="NCBI Taxonomy" id="947013"/>
    <lineage>
        <taxon>Bacteria</taxon>
        <taxon>Pseudomonadati</taxon>
        <taxon>Bacteroidota</taxon>
        <taxon>Cytophagia</taxon>
        <taxon>Cytophagales</taxon>
        <taxon>Fulvivirgaceae</taxon>
        <taxon>Chryseolinea</taxon>
    </lineage>
</organism>
<dbReference type="GO" id="GO:0005975">
    <property type="term" value="P:carbohydrate metabolic process"/>
    <property type="evidence" value="ECO:0007669"/>
    <property type="project" value="InterPro"/>
</dbReference>
<evidence type="ECO:0000313" key="6">
    <source>
        <dbReference type="EMBL" id="SHH24585.1"/>
    </source>
</evidence>
<accession>A0A1M5RE39</accession>
<dbReference type="Pfam" id="PF04794">
    <property type="entry name" value="YdjC"/>
    <property type="match status" value="1"/>
</dbReference>